<gene>
    <name evidence="7" type="ORF">DAI18_15510</name>
</gene>
<dbReference type="Gene3D" id="1.10.10.10">
    <property type="entry name" value="Winged helix-like DNA-binding domain superfamily/Winged helix DNA-binding domain"/>
    <property type="match status" value="1"/>
</dbReference>
<evidence type="ECO:0000259" key="6">
    <source>
        <dbReference type="PROSITE" id="PS50931"/>
    </source>
</evidence>
<dbReference type="Pfam" id="PF03466">
    <property type="entry name" value="LysR_substrate"/>
    <property type="match status" value="1"/>
</dbReference>
<accession>A0A2S0PDE8</accession>
<evidence type="ECO:0000256" key="3">
    <source>
        <dbReference type="ARBA" id="ARBA00023125"/>
    </source>
</evidence>
<dbReference type="GO" id="GO:0006351">
    <property type="term" value="P:DNA-templated transcription"/>
    <property type="evidence" value="ECO:0007669"/>
    <property type="project" value="TreeGrafter"/>
</dbReference>
<dbReference type="STRING" id="1122240.GCA_000620105_02115"/>
<evidence type="ECO:0000313" key="8">
    <source>
        <dbReference type="Proteomes" id="UP000244173"/>
    </source>
</evidence>
<dbReference type="AlphaFoldDB" id="A0A2S0PDE8"/>
<dbReference type="PROSITE" id="PS50931">
    <property type="entry name" value="HTH_LYSR"/>
    <property type="match status" value="1"/>
</dbReference>
<keyword evidence="4" id="KW-0804">Transcription</keyword>
<keyword evidence="8" id="KW-1185">Reference proteome</keyword>
<keyword evidence="2" id="KW-0805">Transcription regulation</keyword>
<name>A0A2S0PDE8_9NEIS</name>
<organism evidence="7 8">
    <name type="scientific">Microvirgula aerodenitrificans</name>
    <dbReference type="NCBI Taxonomy" id="57480"/>
    <lineage>
        <taxon>Bacteria</taxon>
        <taxon>Pseudomonadati</taxon>
        <taxon>Pseudomonadota</taxon>
        <taxon>Betaproteobacteria</taxon>
        <taxon>Neisseriales</taxon>
        <taxon>Aquaspirillaceae</taxon>
        <taxon>Microvirgula</taxon>
    </lineage>
</organism>
<protein>
    <submittedName>
        <fullName evidence="7">LysR family transcriptional regulator</fullName>
    </submittedName>
</protein>
<dbReference type="Pfam" id="PF00126">
    <property type="entry name" value="HTH_1"/>
    <property type="match status" value="1"/>
</dbReference>
<keyword evidence="3" id="KW-0238">DNA-binding</keyword>
<dbReference type="RefSeq" id="WP_107889868.1">
    <property type="nucleotide sequence ID" value="NZ_CP028519.1"/>
</dbReference>
<dbReference type="EMBL" id="CP028519">
    <property type="protein sequence ID" value="AVY95287.1"/>
    <property type="molecule type" value="Genomic_DNA"/>
</dbReference>
<dbReference type="GO" id="GO:0003700">
    <property type="term" value="F:DNA-binding transcription factor activity"/>
    <property type="evidence" value="ECO:0007669"/>
    <property type="project" value="InterPro"/>
</dbReference>
<dbReference type="OrthoDB" id="570111at2"/>
<dbReference type="PANTHER" id="PTHR30537">
    <property type="entry name" value="HTH-TYPE TRANSCRIPTIONAL REGULATOR"/>
    <property type="match status" value="1"/>
</dbReference>
<evidence type="ECO:0000256" key="2">
    <source>
        <dbReference type="ARBA" id="ARBA00023015"/>
    </source>
</evidence>
<dbReference type="SUPFAM" id="SSF46785">
    <property type="entry name" value="Winged helix' DNA-binding domain"/>
    <property type="match status" value="1"/>
</dbReference>
<evidence type="ECO:0000313" key="7">
    <source>
        <dbReference type="EMBL" id="AVY95287.1"/>
    </source>
</evidence>
<sequence>MDWDNLRVFLEIARSETLVQAARRLGMDHSTVSRRLRRFEQQLGSQLFERNNQGAALTPQGYQLLEYARQMESTLQQATEHVAGHDRQLFGRVRVGATEGFGSYVLAPLLAHFCHRHPQIAADVLPVPRFVNLSKHEADVAISIERPQSGPYIVSKLTDYRLGLYATAGYLERHAPIRQRDDLAAHALIGYADDLLFSEELRYLGDIAPGARLNVRSSSVIAQFTAAQRGFGLAVLPCFLASHSDSLLPVLAHDVQVVRQFWIVAPQERRHLARVAALWDYLRAAMDANRPFMMGDTRDMDWPDDAGPDSPSTTGRAQPAARATGCTDSRT</sequence>
<feature type="domain" description="HTH lysR-type" evidence="6">
    <location>
        <begin position="1"/>
        <end position="58"/>
    </location>
</feature>
<dbReference type="InterPro" id="IPR000847">
    <property type="entry name" value="LysR_HTH_N"/>
</dbReference>
<comment type="similarity">
    <text evidence="1">Belongs to the LysR transcriptional regulatory family.</text>
</comment>
<feature type="region of interest" description="Disordered" evidence="5">
    <location>
        <begin position="296"/>
        <end position="331"/>
    </location>
</feature>
<dbReference type="Proteomes" id="UP000244173">
    <property type="component" value="Chromosome"/>
</dbReference>
<dbReference type="FunFam" id="1.10.10.10:FF:000001">
    <property type="entry name" value="LysR family transcriptional regulator"/>
    <property type="match status" value="1"/>
</dbReference>
<reference evidence="7 8" key="1">
    <citation type="submission" date="2018-04" db="EMBL/GenBank/DDBJ databases">
        <title>Denitrifier Microvirgula.</title>
        <authorList>
            <person name="Anderson E."/>
            <person name="Jang J."/>
            <person name="Ishii S."/>
        </authorList>
    </citation>
    <scope>NUCLEOTIDE SEQUENCE [LARGE SCALE GENOMIC DNA]</scope>
    <source>
        <strain evidence="7 8">BE2.4</strain>
    </source>
</reference>
<dbReference type="GO" id="GO:0043565">
    <property type="term" value="F:sequence-specific DNA binding"/>
    <property type="evidence" value="ECO:0007669"/>
    <property type="project" value="TreeGrafter"/>
</dbReference>
<dbReference type="KEGG" id="maer:DAI18_15510"/>
<evidence type="ECO:0000256" key="1">
    <source>
        <dbReference type="ARBA" id="ARBA00009437"/>
    </source>
</evidence>
<dbReference type="InterPro" id="IPR036390">
    <property type="entry name" value="WH_DNA-bd_sf"/>
</dbReference>
<dbReference type="Gene3D" id="3.40.190.290">
    <property type="match status" value="1"/>
</dbReference>
<dbReference type="SUPFAM" id="SSF53850">
    <property type="entry name" value="Periplasmic binding protein-like II"/>
    <property type="match status" value="1"/>
</dbReference>
<dbReference type="PANTHER" id="PTHR30537:SF3">
    <property type="entry name" value="TRANSCRIPTIONAL REGULATORY PROTEIN"/>
    <property type="match status" value="1"/>
</dbReference>
<dbReference type="InterPro" id="IPR036388">
    <property type="entry name" value="WH-like_DNA-bd_sf"/>
</dbReference>
<evidence type="ECO:0000256" key="4">
    <source>
        <dbReference type="ARBA" id="ARBA00023163"/>
    </source>
</evidence>
<dbReference type="InterPro" id="IPR005119">
    <property type="entry name" value="LysR_subst-bd"/>
</dbReference>
<evidence type="ECO:0000256" key="5">
    <source>
        <dbReference type="SAM" id="MobiDB-lite"/>
    </source>
</evidence>
<proteinExistence type="inferred from homology"/>
<dbReference type="InterPro" id="IPR058163">
    <property type="entry name" value="LysR-type_TF_proteobact-type"/>
</dbReference>